<dbReference type="Proteomes" id="UP000091857">
    <property type="component" value="Chromosome 14"/>
</dbReference>
<name>A0ACB7GHA2_MANES</name>
<evidence type="ECO:0000313" key="1">
    <source>
        <dbReference type="EMBL" id="KAG8639164.1"/>
    </source>
</evidence>
<proteinExistence type="predicted"/>
<comment type="caution">
    <text evidence="1">The sequence shown here is derived from an EMBL/GenBank/DDBJ whole genome shotgun (WGS) entry which is preliminary data.</text>
</comment>
<keyword evidence="2" id="KW-1185">Reference proteome</keyword>
<organism evidence="1 2">
    <name type="scientific">Manihot esculenta</name>
    <name type="common">Cassava</name>
    <name type="synonym">Jatropha manihot</name>
    <dbReference type="NCBI Taxonomy" id="3983"/>
    <lineage>
        <taxon>Eukaryota</taxon>
        <taxon>Viridiplantae</taxon>
        <taxon>Streptophyta</taxon>
        <taxon>Embryophyta</taxon>
        <taxon>Tracheophyta</taxon>
        <taxon>Spermatophyta</taxon>
        <taxon>Magnoliopsida</taxon>
        <taxon>eudicotyledons</taxon>
        <taxon>Gunneridae</taxon>
        <taxon>Pentapetalae</taxon>
        <taxon>rosids</taxon>
        <taxon>fabids</taxon>
        <taxon>Malpighiales</taxon>
        <taxon>Euphorbiaceae</taxon>
        <taxon>Crotonoideae</taxon>
        <taxon>Manihoteae</taxon>
        <taxon>Manihot</taxon>
    </lineage>
</organism>
<protein>
    <submittedName>
        <fullName evidence="1">Uncharacterized protein</fullName>
    </submittedName>
</protein>
<accession>A0ACB7GHA2</accession>
<dbReference type="EMBL" id="CM004400">
    <property type="protein sequence ID" value="KAG8639164.1"/>
    <property type="molecule type" value="Genomic_DNA"/>
</dbReference>
<sequence length="1181" mass="133009">MLPHPVHHILLNPPSLQFPFTSHPKTLKPSLSPSSSTTATSSTIVMKDRPPSSYGAVYVPPHQRLRSVINASNYSSSSAVPASPFDSKVSKNQSSVLSHIHSSRVPYFQQQQEKQRGNGVCDSNHVNNNSNNHKFVSAYDDGISEEGSDREMECSMVMHGAFLSDNMEEWRRKLIMLLRDKEKQELVSREKKDRRDFEQIATLASRMGLYSHLYVKVVVVSKVPLPNYRFDLDDKRPQREVSLPFGLQRRVDSYLREYLFQKSKTKERFPDISFSRSSSSSSLATDEGLFEQPELPVSSKAVMDKILWQRSLQLCNQQQAWQDSPEGRKMLEFRKSLPAYKEKDAILTAISQNQVVIISGETGCGKTTQIPQFILESEIESVQGAGCSIICTQPRRISAMSVSERVASERGEQLGECVGYKVRLEGIRGRDTRLLFCTTGILLRRMLVDRNLRGITHVIVDEIHERGMNEDFLLIVLKDLLPHRPELRLILMSATLDAELFSSYFGGAPILRIPGFTYPVQTHFLENILEMTGYKLTLHNQIDDYGQEKVWRTSKQAPGKRKSQIASSVEEALRAADFKEYSPQTRESLSCWNPDCIGFNLIEYLLCNICENERPGAVLVFMTGWDDICSLKDKLLSHPILGDPSQVLLLTCHGSMASSEQRLIFDEPNDGARKIVLATNIAETSITINDVVFVLDCGKAKETSYDALNNTPCLLPSWISKVSAQQRRGRAGRVQPGECYHLYPRCVYEAFAEYQLPEILRTPLQSLCLQIKSLKLGSISEFLSRALQSPELLAVQNAIDYLKIIGALDKNENLTVLGQYLTMLPLEPKLGKMLILGAIFNCLDPILTVVCGLSVRDPFLTPMDKRDLAEAAKSQFSRDYSDHLALVRAYEGWKDAEIDFAGYDYCWKNFLSIQSMKAIDTLRNEFFSLLKDAGLVDSNTATCNAWSHEEHLIRAIICYGLYPGLSSVVHNEKSFSLKTMEDGQVLLYSNSVNARESKIPYPWLVFNEKIKVNAVFLRDSTAISDSVLLLFGGSISKGDIDGHLKMLGGYLEFFMEPDIAETYQSLRRELDELIQTKPALMSRTESGPGGDNSKSQLQTLLTRSGYAAPIYKTRQLKNNQFRATVEFNGMQIMGQPCNNKKSAEKDAAAEALQWLMGGTQTGHEYVNHMSMLVKKSKKDHY</sequence>
<reference evidence="2" key="1">
    <citation type="journal article" date="2016" name="Nat. Biotechnol.">
        <title>Sequencing wild and cultivated cassava and related species reveals extensive interspecific hybridization and genetic diversity.</title>
        <authorList>
            <person name="Bredeson J.V."/>
            <person name="Lyons J.B."/>
            <person name="Prochnik S.E."/>
            <person name="Wu G.A."/>
            <person name="Ha C.M."/>
            <person name="Edsinger-Gonzales E."/>
            <person name="Grimwood J."/>
            <person name="Schmutz J."/>
            <person name="Rabbi I.Y."/>
            <person name="Egesi C."/>
            <person name="Nauluvula P."/>
            <person name="Lebot V."/>
            <person name="Ndunguru J."/>
            <person name="Mkamilo G."/>
            <person name="Bart R.S."/>
            <person name="Setter T.L."/>
            <person name="Gleadow R.M."/>
            <person name="Kulakow P."/>
            <person name="Ferguson M.E."/>
            <person name="Rounsley S."/>
            <person name="Rokhsar D.S."/>
        </authorList>
    </citation>
    <scope>NUCLEOTIDE SEQUENCE [LARGE SCALE GENOMIC DNA]</scope>
    <source>
        <strain evidence="2">cv. AM560-2</strain>
    </source>
</reference>
<gene>
    <name evidence="1" type="ORF">MANES_14G109000v8</name>
</gene>
<evidence type="ECO:0000313" key="2">
    <source>
        <dbReference type="Proteomes" id="UP000091857"/>
    </source>
</evidence>